<organism evidence="15 16">
    <name type="scientific">Staphylococcus kloosii</name>
    <dbReference type="NCBI Taxonomy" id="29384"/>
    <lineage>
        <taxon>Bacteria</taxon>
        <taxon>Bacillati</taxon>
        <taxon>Bacillota</taxon>
        <taxon>Bacilli</taxon>
        <taxon>Bacillales</taxon>
        <taxon>Staphylococcaceae</taxon>
        <taxon>Staphylococcus</taxon>
    </lineage>
</organism>
<evidence type="ECO:0000256" key="3">
    <source>
        <dbReference type="ARBA" id="ARBA00014524"/>
    </source>
</evidence>
<evidence type="ECO:0000256" key="5">
    <source>
        <dbReference type="ARBA" id="ARBA00022692"/>
    </source>
</evidence>
<evidence type="ECO:0000256" key="9">
    <source>
        <dbReference type="ARBA" id="ARBA00030130"/>
    </source>
</evidence>
<keyword evidence="7 11" id="KW-0472">Membrane</keyword>
<comment type="similarity">
    <text evidence="2">Belongs to the IcaD family.</text>
</comment>
<evidence type="ECO:0000256" key="8">
    <source>
        <dbReference type="ARBA" id="ARBA00025422"/>
    </source>
</evidence>
<dbReference type="EMBL" id="LUGM01000001">
    <property type="protein sequence ID" value="KYH15676.1"/>
    <property type="molecule type" value="Genomic_DNA"/>
</dbReference>
<reference evidence="13" key="4">
    <citation type="submission" date="2021-09" db="EMBL/GenBank/DDBJ databases">
        <authorList>
            <person name="Gilroy R."/>
        </authorList>
    </citation>
    <scope>NUCLEOTIDE SEQUENCE</scope>
    <source>
        <strain evidence="13">CHK149-3286</strain>
    </source>
</reference>
<dbReference type="OrthoDB" id="2411567at2"/>
<evidence type="ECO:0000313" key="15">
    <source>
        <dbReference type="EMBL" id="KYH15676.1"/>
    </source>
</evidence>
<evidence type="ECO:0000313" key="16">
    <source>
        <dbReference type="Proteomes" id="UP000075418"/>
    </source>
</evidence>
<evidence type="ECO:0000256" key="2">
    <source>
        <dbReference type="ARBA" id="ARBA00006797"/>
    </source>
</evidence>
<evidence type="ECO:0000256" key="1">
    <source>
        <dbReference type="ARBA" id="ARBA00004651"/>
    </source>
</evidence>
<evidence type="ECO:0000313" key="12">
    <source>
        <dbReference type="EMBL" id="GEP82946.1"/>
    </source>
</evidence>
<dbReference type="NCBIfam" id="TIGR03932">
    <property type="entry name" value="PIA_icaD"/>
    <property type="match status" value="1"/>
</dbReference>
<dbReference type="EMBL" id="LUGM01000002">
    <property type="protein sequence ID" value="KYH14101.1"/>
    <property type="molecule type" value="Genomic_DNA"/>
</dbReference>
<evidence type="ECO:0000313" key="14">
    <source>
        <dbReference type="EMBL" id="KYH14101.1"/>
    </source>
</evidence>
<reference evidence="12 17" key="2">
    <citation type="submission" date="2019-07" db="EMBL/GenBank/DDBJ databases">
        <title>Whole genome shotgun sequence of Staphylococcus kloosii NBRC 109624.</title>
        <authorList>
            <person name="Hosoyama A."/>
            <person name="Uohara A."/>
            <person name="Ohji S."/>
            <person name="Ichikawa N."/>
        </authorList>
    </citation>
    <scope>NUCLEOTIDE SEQUENCE [LARGE SCALE GENOMIC DNA]</scope>
    <source>
        <strain evidence="12 17">NBRC 109624</strain>
    </source>
</reference>
<dbReference type="AlphaFoldDB" id="A0A151A7Z0"/>
<name>A0A151A7Z0_9STAP</name>
<dbReference type="Proteomes" id="UP000321040">
    <property type="component" value="Unassembled WGS sequence"/>
</dbReference>
<evidence type="ECO:0000256" key="7">
    <source>
        <dbReference type="ARBA" id="ARBA00023136"/>
    </source>
</evidence>
<comment type="caution">
    <text evidence="15">The sequence shown here is derived from an EMBL/GenBank/DDBJ whole genome shotgun (WGS) entry which is preliminary data.</text>
</comment>
<keyword evidence="17" id="KW-1185">Reference proteome</keyword>
<feature type="transmembrane region" description="Helical" evidence="11">
    <location>
        <begin position="23"/>
        <end position="48"/>
    </location>
</feature>
<evidence type="ECO:0000256" key="6">
    <source>
        <dbReference type="ARBA" id="ARBA00022989"/>
    </source>
</evidence>
<evidence type="ECO:0000256" key="11">
    <source>
        <dbReference type="SAM" id="Phobius"/>
    </source>
</evidence>
<keyword evidence="6 11" id="KW-1133">Transmembrane helix</keyword>
<keyword evidence="4" id="KW-1003">Cell membrane</keyword>
<dbReference type="Proteomes" id="UP000706163">
    <property type="component" value="Unassembled WGS sequence"/>
</dbReference>
<protein>
    <recommendedName>
        <fullName evidence="3">Poly-beta-1,6-N-acetyl-D-glucosamine synthesis protein IcaD</fullName>
    </recommendedName>
    <alternativeName>
        <fullName evidence="9">Biofilm polysaccharide intercellular adhesin synthesis protein IcaD</fullName>
    </alternativeName>
    <alternativeName>
        <fullName evidence="10">Intercellular adhesion protein D</fullName>
    </alternativeName>
</protein>
<dbReference type="KEGG" id="skl:C7J89_00405"/>
<sequence length="100" mass="11626">MVKPRQRQYPTVKSTLNLFRESVLVLISLIFWVYCLTVIVVYLGTLFKLNIESVELVRVVLNIEGSEIINLLIAMGFFTIFIFLLFIVRMIINKKAESNK</sequence>
<reference evidence="13" key="3">
    <citation type="journal article" date="2021" name="PeerJ">
        <title>Extensive microbial diversity within the chicken gut microbiome revealed by metagenomics and culture.</title>
        <authorList>
            <person name="Gilroy R."/>
            <person name="Ravi A."/>
            <person name="Getino M."/>
            <person name="Pursley I."/>
            <person name="Horton D.L."/>
            <person name="Alikhan N.F."/>
            <person name="Baker D."/>
            <person name="Gharbi K."/>
            <person name="Hall N."/>
            <person name="Watson M."/>
            <person name="Adriaenssens E.M."/>
            <person name="Foster-Nyarko E."/>
            <person name="Jarju S."/>
            <person name="Secka A."/>
            <person name="Antonio M."/>
            <person name="Oren A."/>
            <person name="Chaudhuri R.R."/>
            <person name="La Ragione R."/>
            <person name="Hildebrand F."/>
            <person name="Pallen M.J."/>
        </authorList>
    </citation>
    <scope>NUCLEOTIDE SEQUENCE</scope>
    <source>
        <strain evidence="13">CHK149-3286</strain>
    </source>
</reference>
<evidence type="ECO:0000313" key="13">
    <source>
        <dbReference type="EMBL" id="HJF67744.1"/>
    </source>
</evidence>
<evidence type="ECO:0000256" key="4">
    <source>
        <dbReference type="ARBA" id="ARBA00022475"/>
    </source>
</evidence>
<comment type="function">
    <text evidence="8">Necessary for the synthesis of poly-beta-1,6-N-acetyl-D-glucosamine (PNAG, also referred to as PIA), a biofilm adhesin polysaccharide. Is required for full IcaA N-acetylglucosaminyltransferase activity.</text>
</comment>
<evidence type="ECO:0000313" key="17">
    <source>
        <dbReference type="Proteomes" id="UP000321040"/>
    </source>
</evidence>
<dbReference type="Proteomes" id="UP000075418">
    <property type="component" value="Unassembled WGS sequence"/>
</dbReference>
<reference evidence="15 16" key="1">
    <citation type="submission" date="2016-02" db="EMBL/GenBank/DDBJ databases">
        <title>Draft genome sequence of hydrocarbon degrading Staphylococcus saprophyticus Strain CNV2, isolated from crude-oil contaminated soil from Noonmati Oil Refinery, Guwahati, Assam, India.</title>
        <authorList>
            <person name="Mukherjee A."/>
            <person name="Chettri B."/>
            <person name="Langpoklakpam J."/>
            <person name="Singh A.K."/>
            <person name="Chattopadhyay D.J."/>
        </authorList>
    </citation>
    <scope>NUCLEOTIDE SEQUENCE [LARGE SCALE GENOMIC DNA]</scope>
    <source>
        <strain evidence="15 16">CNV2</strain>
    </source>
</reference>
<dbReference type="EMBL" id="DYVT01000059">
    <property type="protein sequence ID" value="HJF67744.1"/>
    <property type="molecule type" value="Genomic_DNA"/>
</dbReference>
<dbReference type="RefSeq" id="WP_061853426.1">
    <property type="nucleotide sequence ID" value="NZ_BKAQ01000019.1"/>
</dbReference>
<dbReference type="GeneID" id="69903785"/>
<evidence type="ECO:0000256" key="10">
    <source>
        <dbReference type="ARBA" id="ARBA00030190"/>
    </source>
</evidence>
<proteinExistence type="inferred from homology"/>
<dbReference type="InterPro" id="IPR020510">
    <property type="entry name" value="IcaD"/>
</dbReference>
<keyword evidence="5 11" id="KW-0812">Transmembrane</keyword>
<feature type="transmembrane region" description="Helical" evidence="11">
    <location>
        <begin position="68"/>
        <end position="92"/>
    </location>
</feature>
<comment type="subcellular location">
    <subcellularLocation>
        <location evidence="1">Cell membrane</location>
        <topology evidence="1">Multi-pass membrane protein</topology>
    </subcellularLocation>
</comment>
<dbReference type="EMBL" id="BKAQ01000019">
    <property type="protein sequence ID" value="GEP82946.1"/>
    <property type="molecule type" value="Genomic_DNA"/>
</dbReference>
<dbReference type="GO" id="GO:0005886">
    <property type="term" value="C:plasma membrane"/>
    <property type="evidence" value="ECO:0007669"/>
    <property type="project" value="UniProtKB-SubCell"/>
</dbReference>
<gene>
    <name evidence="12" type="primary">icaD</name>
    <name evidence="14" type="ORF">A0131_04730</name>
    <name evidence="15" type="ORF">A0131_11440</name>
    <name evidence="13" type="ORF">K8V85_05465</name>
    <name evidence="12" type="ORF">SKL01_21240</name>
</gene>
<accession>A0A151A7Z0</accession>